<dbReference type="InterPro" id="IPR036397">
    <property type="entry name" value="RNaseH_sf"/>
</dbReference>
<evidence type="ECO:0000256" key="4">
    <source>
        <dbReference type="ARBA" id="ARBA00022759"/>
    </source>
</evidence>
<dbReference type="InterPro" id="IPR043502">
    <property type="entry name" value="DNA/RNA_pol_sf"/>
</dbReference>
<keyword evidence="2" id="KW-0548">Nucleotidyltransferase</keyword>
<evidence type="ECO:0000256" key="5">
    <source>
        <dbReference type="ARBA" id="ARBA00023268"/>
    </source>
</evidence>
<dbReference type="GO" id="GO:0004519">
    <property type="term" value="F:endonuclease activity"/>
    <property type="evidence" value="ECO:0007669"/>
    <property type="project" value="UniProtKB-KW"/>
</dbReference>
<dbReference type="PANTHER" id="PTHR37984">
    <property type="entry name" value="PROTEIN CBG26694"/>
    <property type="match status" value="1"/>
</dbReference>
<evidence type="ECO:0000313" key="8">
    <source>
        <dbReference type="EMBL" id="SPD12798.1"/>
    </source>
</evidence>
<dbReference type="PANTHER" id="PTHR37984:SF5">
    <property type="entry name" value="PROTEIN NYNRIN-LIKE"/>
    <property type="match status" value="1"/>
</dbReference>
<dbReference type="InterPro" id="IPR041577">
    <property type="entry name" value="RT_RNaseH_2"/>
</dbReference>
<proteinExistence type="predicted"/>
<dbReference type="CDD" id="cd09274">
    <property type="entry name" value="RNase_HI_RT_Ty3"/>
    <property type="match status" value="1"/>
</dbReference>
<dbReference type="GO" id="GO:0016779">
    <property type="term" value="F:nucleotidyltransferase activity"/>
    <property type="evidence" value="ECO:0007669"/>
    <property type="project" value="UniProtKB-KW"/>
</dbReference>
<dbReference type="FunFam" id="3.10.20.370:FF:000001">
    <property type="entry name" value="Retrovirus-related Pol polyprotein from transposon 17.6-like protein"/>
    <property type="match status" value="1"/>
</dbReference>
<dbReference type="Gene3D" id="3.30.70.270">
    <property type="match status" value="3"/>
</dbReference>
<dbReference type="SUPFAM" id="SSF56672">
    <property type="entry name" value="DNA/RNA polymerases"/>
    <property type="match status" value="1"/>
</dbReference>
<name>A0A2N9HLH3_FAGSY</name>
<feature type="domain" description="Integrase catalytic" evidence="7">
    <location>
        <begin position="1083"/>
        <end position="1249"/>
    </location>
</feature>
<keyword evidence="5" id="KW-0511">Multifunctional enzyme</keyword>
<sequence length="1398" mass="160092">MSVWVRNSKGRLETFETLFGSLFDTPTSSPTSSIMVEERVIPPEAPRMTMYQLLHPTQSSIPSCIIFPPNASHVEIKQGLMAILLDFRGLENENPYVHVRAFEEVISSFYAQNVIETAKLRFFPFSLKDKAKGWLYTVKPRFKDTYNFCPTHGYDTWRLVSYFYEGLQPRDRQFVQIACGGEFLQKEPEDAMDYLDEIAENSNTWNGPSPLDSTDRNRSGATTSGGSIFKLREEDNLSAKISFLTKEIEALKLKGSRGVNAVYREEPMEACRICQELDHTTSDCKSLPQFQFLNVPEEQKQSEQNQRFETMFTRMDEEVRETKNHLAKLTNALSATEKGKLPSQTQPNPNNQSVKIVSKDNHEECKTVTILRSGKAIGEEDESGTPKVKEAEPCLIPTPFPQALRLPKNLDVTTEILEHLHQVKRKHHLKKTAFLTKQVSAIIEHKVPPKYKDPGCPTISCTIGEYLVERALLDLGASINLTPHSLSINKWDLRISTTLVDFIILDTEPTLHPDNGIPIILGRPFLATANALINCRNGRMKITFGSMTAELNIFNVMRQQLEDDECHYVNLVDTVVLEEEQVMAVNEPWRPRFEELPETEKKPMPSSEEIPQLELKPLPNGFKYAYLGPGETFSVVISAALNEEQEGKLLCVLRDHKLALGWTIADIKGISPLICTHKIYLEDDCKTSREPQRRLNPTMKDVVKNEVIKLLDAGIIYPISDSKWVSPTQVVPKKSGITVVKNANDELIPTRLVTGWRMCIDYRKLNSATRKDHFPLPFIDQILERVASHEYYCFLDGYSGYYQIEIALEDQGKTTFTCPFGTFAFRRMPFGLCNAPATFQRCMVSIFSDMVEKFYGARCVEKGLVLNWEKCHFMVTSGIVLGHVVSSKGIEVDKAKVDLILNLPTPKTVRDVRSFLGHAGFYRRFIKDFSAISRPLCNLLLKESTFEWTESCEVSKSEVAFKKLVQLLTSAPIMQAPDWSLPFEIMCDASDYAVGAVLGQRKDKKPHVIYYASRTLNSAQMNYTTTEKELLAVVFALDKFRSYLMGTSIVVFTDHAALRSKTRKEWRNVVADHLSRLTFEEVKEEIPIRDSFPDEQLFAVTKLPWYAHIVNYLVKGFIPETWTAQDRRKFFVEVNDHKVVLKFLREHIFSRFGMPKAVISDNGKHFCNRPFEVLVKKYGVVHRLSTSYHPQTCGQVELANREIKQILEKTVSPNRKDWSLRLTDALWAYRTAYKGPLGMSPYRLVYGKPCHLPVEMEHRAYWAIKAFNFDLKEASELRKFQMSELEELRNEAYISTRHYKERMKLFHDKKIVRKTFEPNQTVLLYDSKLHTFSGKLRTRWDGPYIVKEVFDYGAVVIEDPRDGRILKVNGQRLRPYLGEVVPAEETMSLELPTYGDAS</sequence>
<dbReference type="InterPro" id="IPR043128">
    <property type="entry name" value="Rev_trsase/Diguanyl_cyclase"/>
</dbReference>
<dbReference type="Gene3D" id="2.40.70.10">
    <property type="entry name" value="Acid Proteases"/>
    <property type="match status" value="1"/>
</dbReference>
<dbReference type="SUPFAM" id="SSF53098">
    <property type="entry name" value="Ribonuclease H-like"/>
    <property type="match status" value="1"/>
</dbReference>
<gene>
    <name evidence="8" type="ORF">FSB_LOCUS40680</name>
</gene>
<dbReference type="InterPro" id="IPR050951">
    <property type="entry name" value="Retrovirus_Pol_polyprotein"/>
</dbReference>
<accession>A0A2N9HLH3</accession>
<evidence type="ECO:0000259" key="7">
    <source>
        <dbReference type="PROSITE" id="PS50994"/>
    </source>
</evidence>
<dbReference type="FunFam" id="3.30.70.270:FF:000020">
    <property type="entry name" value="Transposon Tf2-6 polyprotein-like Protein"/>
    <property type="match status" value="1"/>
</dbReference>
<feature type="region of interest" description="Disordered" evidence="6">
    <location>
        <begin position="202"/>
        <end position="226"/>
    </location>
</feature>
<dbReference type="Gene3D" id="3.30.420.10">
    <property type="entry name" value="Ribonuclease H-like superfamily/Ribonuclease H"/>
    <property type="match status" value="1"/>
</dbReference>
<dbReference type="Pfam" id="PF17919">
    <property type="entry name" value="RT_RNaseH_2"/>
    <property type="match status" value="1"/>
</dbReference>
<dbReference type="InterPro" id="IPR001584">
    <property type="entry name" value="Integrase_cat-core"/>
</dbReference>
<dbReference type="GO" id="GO:0015074">
    <property type="term" value="P:DNA integration"/>
    <property type="evidence" value="ECO:0007669"/>
    <property type="project" value="InterPro"/>
</dbReference>
<reference evidence="8" key="1">
    <citation type="submission" date="2018-02" db="EMBL/GenBank/DDBJ databases">
        <authorList>
            <person name="Cohen D.B."/>
            <person name="Kent A.D."/>
        </authorList>
    </citation>
    <scope>NUCLEOTIDE SEQUENCE</scope>
</reference>
<dbReference type="InterPro" id="IPR021109">
    <property type="entry name" value="Peptidase_aspartic_dom_sf"/>
</dbReference>
<keyword evidence="4" id="KW-0255">Endonuclease</keyword>
<dbReference type="EMBL" id="OIVN01003668">
    <property type="protein sequence ID" value="SPD12798.1"/>
    <property type="molecule type" value="Genomic_DNA"/>
</dbReference>
<keyword evidence="4" id="KW-0378">Hydrolase</keyword>
<dbReference type="PROSITE" id="PS50994">
    <property type="entry name" value="INTEGRASE"/>
    <property type="match status" value="1"/>
</dbReference>
<protein>
    <recommendedName>
        <fullName evidence="7">Integrase catalytic domain-containing protein</fullName>
    </recommendedName>
</protein>
<organism evidence="8">
    <name type="scientific">Fagus sylvatica</name>
    <name type="common">Beechnut</name>
    <dbReference type="NCBI Taxonomy" id="28930"/>
    <lineage>
        <taxon>Eukaryota</taxon>
        <taxon>Viridiplantae</taxon>
        <taxon>Streptophyta</taxon>
        <taxon>Embryophyta</taxon>
        <taxon>Tracheophyta</taxon>
        <taxon>Spermatophyta</taxon>
        <taxon>Magnoliopsida</taxon>
        <taxon>eudicotyledons</taxon>
        <taxon>Gunneridae</taxon>
        <taxon>Pentapetalae</taxon>
        <taxon>rosids</taxon>
        <taxon>fabids</taxon>
        <taxon>Fagales</taxon>
        <taxon>Fagaceae</taxon>
        <taxon>Fagus</taxon>
    </lineage>
</organism>
<evidence type="ECO:0000256" key="2">
    <source>
        <dbReference type="ARBA" id="ARBA00022695"/>
    </source>
</evidence>
<evidence type="ECO:0000256" key="6">
    <source>
        <dbReference type="SAM" id="MobiDB-lite"/>
    </source>
</evidence>
<evidence type="ECO:0000256" key="3">
    <source>
        <dbReference type="ARBA" id="ARBA00022722"/>
    </source>
</evidence>
<evidence type="ECO:0000256" key="1">
    <source>
        <dbReference type="ARBA" id="ARBA00022679"/>
    </source>
</evidence>
<dbReference type="GO" id="GO:0003676">
    <property type="term" value="F:nucleic acid binding"/>
    <property type="evidence" value="ECO:0007669"/>
    <property type="project" value="InterPro"/>
</dbReference>
<dbReference type="Gene3D" id="3.10.10.10">
    <property type="entry name" value="HIV Type 1 Reverse Transcriptase, subunit A, domain 1"/>
    <property type="match status" value="1"/>
</dbReference>
<keyword evidence="1" id="KW-0808">Transferase</keyword>
<dbReference type="InterPro" id="IPR000477">
    <property type="entry name" value="RT_dom"/>
</dbReference>
<keyword evidence="3" id="KW-0540">Nuclease</keyword>
<dbReference type="CDD" id="cd01647">
    <property type="entry name" value="RT_LTR"/>
    <property type="match status" value="1"/>
</dbReference>
<dbReference type="InterPro" id="IPR012337">
    <property type="entry name" value="RNaseH-like_sf"/>
</dbReference>
<dbReference type="Pfam" id="PF00078">
    <property type="entry name" value="RVT_1"/>
    <property type="match status" value="1"/>
</dbReference>